<dbReference type="EMBL" id="JAACXV010014011">
    <property type="protein sequence ID" value="KAF7271139.1"/>
    <property type="molecule type" value="Genomic_DNA"/>
</dbReference>
<keyword evidence="2" id="KW-1185">Reference proteome</keyword>
<sequence length="69" mass="8141">MRSELNIKYSKVVLPPVRIELTTPGLQDQCSATELKRLRRQIRRDLKMLWATNASRILLEKFFKPNEKA</sequence>
<evidence type="ECO:0000313" key="1">
    <source>
        <dbReference type="EMBL" id="KAF7271139.1"/>
    </source>
</evidence>
<dbReference type="Proteomes" id="UP000625711">
    <property type="component" value="Unassembled WGS sequence"/>
</dbReference>
<evidence type="ECO:0000313" key="2">
    <source>
        <dbReference type="Proteomes" id="UP000625711"/>
    </source>
</evidence>
<organism evidence="1 2">
    <name type="scientific">Rhynchophorus ferrugineus</name>
    <name type="common">Red palm weevil</name>
    <name type="synonym">Curculio ferrugineus</name>
    <dbReference type="NCBI Taxonomy" id="354439"/>
    <lineage>
        <taxon>Eukaryota</taxon>
        <taxon>Metazoa</taxon>
        <taxon>Ecdysozoa</taxon>
        <taxon>Arthropoda</taxon>
        <taxon>Hexapoda</taxon>
        <taxon>Insecta</taxon>
        <taxon>Pterygota</taxon>
        <taxon>Neoptera</taxon>
        <taxon>Endopterygota</taxon>
        <taxon>Coleoptera</taxon>
        <taxon>Polyphaga</taxon>
        <taxon>Cucujiformia</taxon>
        <taxon>Curculionidae</taxon>
        <taxon>Dryophthorinae</taxon>
        <taxon>Rhynchophorus</taxon>
    </lineage>
</organism>
<accession>A0A834MAT2</accession>
<dbReference type="OrthoDB" id="8197934at2759"/>
<gene>
    <name evidence="1" type="ORF">GWI33_015948</name>
</gene>
<name>A0A834MAT2_RHYFE</name>
<protein>
    <submittedName>
        <fullName evidence="1">Uncharacterized protein</fullName>
    </submittedName>
</protein>
<proteinExistence type="predicted"/>
<dbReference type="AlphaFoldDB" id="A0A834MAT2"/>
<reference evidence="1" key="1">
    <citation type="submission" date="2020-08" db="EMBL/GenBank/DDBJ databases">
        <title>Genome sequencing and assembly of the red palm weevil Rhynchophorus ferrugineus.</title>
        <authorList>
            <person name="Dias G.B."/>
            <person name="Bergman C.M."/>
            <person name="Manee M."/>
        </authorList>
    </citation>
    <scope>NUCLEOTIDE SEQUENCE</scope>
    <source>
        <strain evidence="1">AA-2017</strain>
        <tissue evidence="1">Whole larva</tissue>
    </source>
</reference>
<comment type="caution">
    <text evidence="1">The sequence shown here is derived from an EMBL/GenBank/DDBJ whole genome shotgun (WGS) entry which is preliminary data.</text>
</comment>